<feature type="signal peptide" evidence="2">
    <location>
        <begin position="1"/>
        <end position="31"/>
    </location>
</feature>
<dbReference type="AlphaFoldDB" id="A0A251V813"/>
<evidence type="ECO:0000313" key="4">
    <source>
        <dbReference type="EMBL" id="OTG31072.1"/>
    </source>
</evidence>
<feature type="compositionally biased region" description="Basic and acidic residues" evidence="1">
    <location>
        <begin position="436"/>
        <end position="513"/>
    </location>
</feature>
<keyword evidence="2" id="KW-0732">Signal</keyword>
<dbReference type="CDD" id="cd02244">
    <property type="entry name" value="cupin_7S_vicilin-like_N"/>
    <property type="match status" value="1"/>
</dbReference>
<dbReference type="PANTHER" id="PTHR31189:SF7">
    <property type="entry name" value="OS03G0197300 PROTEIN"/>
    <property type="match status" value="1"/>
</dbReference>
<evidence type="ECO:0000256" key="2">
    <source>
        <dbReference type="SAM" id="SignalP"/>
    </source>
</evidence>
<feature type="chain" id="PRO_5012264842" evidence="2">
    <location>
        <begin position="32"/>
        <end position="785"/>
    </location>
</feature>
<dbReference type="PANTHER" id="PTHR31189">
    <property type="entry name" value="OS03G0336100 PROTEIN-RELATED"/>
    <property type="match status" value="1"/>
</dbReference>
<dbReference type="SMART" id="SM00835">
    <property type="entry name" value="Cupin_1"/>
    <property type="match status" value="2"/>
</dbReference>
<feature type="compositionally biased region" description="Basic and acidic residues" evidence="1">
    <location>
        <begin position="527"/>
        <end position="557"/>
    </location>
</feature>
<dbReference type="InterPro" id="IPR006045">
    <property type="entry name" value="Cupin_1"/>
</dbReference>
<evidence type="ECO:0000313" key="5">
    <source>
        <dbReference type="Proteomes" id="UP000215914"/>
    </source>
</evidence>
<dbReference type="InterPro" id="IPR014710">
    <property type="entry name" value="RmlC-like_jellyroll"/>
</dbReference>
<feature type="compositionally biased region" description="Gly residues" evidence="1">
    <location>
        <begin position="718"/>
        <end position="731"/>
    </location>
</feature>
<keyword evidence="5" id="KW-1185">Reference proteome</keyword>
<evidence type="ECO:0000259" key="3">
    <source>
        <dbReference type="SMART" id="SM00835"/>
    </source>
</evidence>
<dbReference type="FunCoup" id="A0A251V813">
    <property type="interactions" value="295"/>
</dbReference>
<dbReference type="SUPFAM" id="SSF51182">
    <property type="entry name" value="RmlC-like cupins"/>
    <property type="match status" value="1"/>
</dbReference>
<dbReference type="EMBL" id="CM007892">
    <property type="protein sequence ID" value="OTG31072.1"/>
    <property type="molecule type" value="Genomic_DNA"/>
</dbReference>
<feature type="domain" description="Cupin type-1" evidence="3">
    <location>
        <begin position="256"/>
        <end position="410"/>
    </location>
</feature>
<feature type="compositionally biased region" description="Acidic residues" evidence="1">
    <location>
        <begin position="558"/>
        <end position="567"/>
    </location>
</feature>
<dbReference type="OMA" id="HFITMSP"/>
<accession>A0A251V813</accession>
<proteinExistence type="predicted"/>
<feature type="compositionally biased region" description="Polar residues" evidence="1">
    <location>
        <begin position="774"/>
        <end position="785"/>
    </location>
</feature>
<feature type="compositionally biased region" description="Basic and acidic residues" evidence="1">
    <location>
        <begin position="568"/>
        <end position="713"/>
    </location>
</feature>
<dbReference type="Pfam" id="PF00190">
    <property type="entry name" value="Cupin_1"/>
    <property type="match status" value="2"/>
</dbReference>
<organism evidence="4 5">
    <name type="scientific">Helianthus annuus</name>
    <name type="common">Common sunflower</name>
    <dbReference type="NCBI Taxonomy" id="4232"/>
    <lineage>
        <taxon>Eukaryota</taxon>
        <taxon>Viridiplantae</taxon>
        <taxon>Streptophyta</taxon>
        <taxon>Embryophyta</taxon>
        <taxon>Tracheophyta</taxon>
        <taxon>Spermatophyta</taxon>
        <taxon>Magnoliopsida</taxon>
        <taxon>eudicotyledons</taxon>
        <taxon>Gunneridae</taxon>
        <taxon>Pentapetalae</taxon>
        <taxon>asterids</taxon>
        <taxon>campanulids</taxon>
        <taxon>Asterales</taxon>
        <taxon>Asteraceae</taxon>
        <taxon>Asteroideae</taxon>
        <taxon>Heliantheae alliance</taxon>
        <taxon>Heliantheae</taxon>
        <taxon>Helianthus</taxon>
    </lineage>
</organism>
<reference evidence="5" key="1">
    <citation type="journal article" date="2017" name="Nature">
        <title>The sunflower genome provides insights into oil metabolism, flowering and Asterid evolution.</title>
        <authorList>
            <person name="Badouin H."/>
            <person name="Gouzy J."/>
            <person name="Grassa C.J."/>
            <person name="Murat F."/>
            <person name="Staton S.E."/>
            <person name="Cottret L."/>
            <person name="Lelandais-Briere C."/>
            <person name="Owens G.L."/>
            <person name="Carrere S."/>
            <person name="Mayjonade B."/>
            <person name="Legrand L."/>
            <person name="Gill N."/>
            <person name="Kane N.C."/>
            <person name="Bowers J.E."/>
            <person name="Hubner S."/>
            <person name="Bellec A."/>
            <person name="Berard A."/>
            <person name="Berges H."/>
            <person name="Blanchet N."/>
            <person name="Boniface M.C."/>
            <person name="Brunel D."/>
            <person name="Catrice O."/>
            <person name="Chaidir N."/>
            <person name="Claudel C."/>
            <person name="Donnadieu C."/>
            <person name="Faraut T."/>
            <person name="Fievet G."/>
            <person name="Helmstetter N."/>
            <person name="King M."/>
            <person name="Knapp S.J."/>
            <person name="Lai Z."/>
            <person name="Le Paslier M.C."/>
            <person name="Lippi Y."/>
            <person name="Lorenzon L."/>
            <person name="Mandel J.R."/>
            <person name="Marage G."/>
            <person name="Marchand G."/>
            <person name="Marquand E."/>
            <person name="Bret-Mestries E."/>
            <person name="Morien E."/>
            <person name="Nambeesan S."/>
            <person name="Nguyen T."/>
            <person name="Pegot-Espagnet P."/>
            <person name="Pouilly N."/>
            <person name="Raftis F."/>
            <person name="Sallet E."/>
            <person name="Schiex T."/>
            <person name="Thomas J."/>
            <person name="Vandecasteele C."/>
            <person name="Vares D."/>
            <person name="Vear F."/>
            <person name="Vautrin S."/>
            <person name="Crespi M."/>
            <person name="Mangin B."/>
            <person name="Burke J.M."/>
            <person name="Salse J."/>
            <person name="Munos S."/>
            <person name="Vincourt P."/>
            <person name="Rieseberg L.H."/>
            <person name="Langlade N.B."/>
        </authorList>
    </citation>
    <scope>NUCLEOTIDE SEQUENCE [LARGE SCALE GENOMIC DNA]</scope>
    <source>
        <strain evidence="5">cv. SF193</strain>
    </source>
</reference>
<name>A0A251V813_HELAN</name>
<protein>
    <submittedName>
        <fullName evidence="4">Putative rmlC-like jelly roll fold protein</fullName>
    </submittedName>
</protein>
<dbReference type="InterPro" id="IPR050253">
    <property type="entry name" value="Seed_Storage-Functional"/>
</dbReference>
<dbReference type="InParanoid" id="A0A251V813"/>
<feature type="region of interest" description="Disordered" evidence="1">
    <location>
        <begin position="433"/>
        <end position="785"/>
    </location>
</feature>
<dbReference type="Gene3D" id="2.60.120.10">
    <property type="entry name" value="Jelly Rolls"/>
    <property type="match status" value="2"/>
</dbReference>
<dbReference type="CDD" id="cd02245">
    <property type="entry name" value="cupin_7S_vicilin-like_C"/>
    <property type="match status" value="1"/>
</dbReference>
<feature type="compositionally biased region" description="Basic and acidic residues" evidence="1">
    <location>
        <begin position="742"/>
        <end position="765"/>
    </location>
</feature>
<dbReference type="InterPro" id="IPR011051">
    <property type="entry name" value="RmlC_Cupin_sf"/>
</dbReference>
<sequence>MSNNTFVSVSLVLSAYFIVCFCLFFPQSTTALHGGGSVVPGKHGTVVTLDQRRVVVSTEFGEISTVKVSDGKEGFYDLQFITMEPNSLFVPVHLHSDMVFYVNSGNGTLSWVDLGKEKGKLRQVELRTGDVYRLPTGSFFYMQSNLESDRRKFRINAIFFDSREEIRQDGSSFGAYSSLADLLLGFDDKVLQASLNVDEVVIQELRSGGPQQMIVHGVSKAKELFEVHYRNMRAFLGLIDDNGMIEVNKNKKGKAFNILEAKHDFENCNGWSLVVTSKQMDALRDSDFGIFMVNLTKGAMMGPHWNPLTAEIAVALSGRGMVHVVCPSTLDEAECKNSSVRVEEGDVFVVPRYHPMAQISFNNGSFVFMGFTTTQKNNHPQYLVGSASVFQVLDKRVLAASLGVSNTTMDELLSAQNEAIILECTSCAEEEERLMEEEIQRQKEEEAREREEEERKKEEEEEAKRQEEEARREEEEARKREEEEAAAKREEEEARKREEEEARKREEEEAKREQKAKRRQEEEEEAAREQEEARKREEEEAARREQEEQEAKRRHEEEEAAQEQEEEAERRWQEEEESARQKREQEEAAGRQQEEEEEAVKKREQEDAARRQQEEEAAAREQKQQEEAARQQEEAMRRQQEEAARQQEAAMRRQQEEEASRQQEEAMRRQQEEAASRQQEEASARQQEEAMRRKREEEASRQQEEEARGREEEQVTPWGGGGSGSGSGGSGHQAQGEGEAASMKEEEMAHRAREADQAASRRREPGGGIKTEIATPQSMQASKVE</sequence>
<feature type="domain" description="Cupin type-1" evidence="3">
    <location>
        <begin position="47"/>
        <end position="203"/>
    </location>
</feature>
<evidence type="ECO:0000256" key="1">
    <source>
        <dbReference type="SAM" id="MobiDB-lite"/>
    </source>
</evidence>
<dbReference type="Proteomes" id="UP000215914">
    <property type="component" value="Chromosome 3"/>
</dbReference>
<gene>
    <name evidence="4" type="ORF">HannXRQ_Chr03g0071451</name>
</gene>